<dbReference type="Proteomes" id="UP000234300">
    <property type="component" value="Unassembled WGS sequence"/>
</dbReference>
<dbReference type="AlphaFoldDB" id="A0A2H1KZC6"/>
<gene>
    <name evidence="1" type="ORF">BAURA86_03960</name>
</gene>
<reference evidence="1 2" key="1">
    <citation type="submission" date="2017-03" db="EMBL/GenBank/DDBJ databases">
        <authorList>
            <person name="Afonso C.L."/>
            <person name="Miller P.J."/>
            <person name="Scott M.A."/>
            <person name="Spackman E."/>
            <person name="Goraichik I."/>
            <person name="Dimitrov K.M."/>
            <person name="Suarez D.L."/>
            <person name="Swayne D.E."/>
        </authorList>
    </citation>
    <scope>NUCLEOTIDE SEQUENCE [LARGE SCALE GENOMIC DNA]</scope>
    <source>
        <strain evidence="2">8(6)</strain>
    </source>
</reference>
<sequence length="98" mass="11485">MYYHGYHVSLPSTFADRQFYRTINDQTFLLTDMGTGEIVFSFPLPMVALGVRGRFISSYAIRGVQVANPTKQWRIRYEQYVEEFASRGEDMPDVFMLR</sequence>
<proteinExistence type="predicted"/>
<organism evidence="1 2">
    <name type="scientific">Brevibacterium aurantiacum</name>
    <dbReference type="NCBI Taxonomy" id="273384"/>
    <lineage>
        <taxon>Bacteria</taxon>
        <taxon>Bacillati</taxon>
        <taxon>Actinomycetota</taxon>
        <taxon>Actinomycetes</taxon>
        <taxon>Micrococcales</taxon>
        <taxon>Brevibacteriaceae</taxon>
        <taxon>Brevibacterium</taxon>
    </lineage>
</organism>
<accession>A0A2H1KZC6</accession>
<evidence type="ECO:0000313" key="1">
    <source>
        <dbReference type="EMBL" id="SMY05135.1"/>
    </source>
</evidence>
<dbReference type="EMBL" id="FXZI01000028">
    <property type="protein sequence ID" value="SMY05135.1"/>
    <property type="molecule type" value="Genomic_DNA"/>
</dbReference>
<protein>
    <submittedName>
        <fullName evidence="1">Uncharacterized protein</fullName>
    </submittedName>
</protein>
<name>A0A2H1KZC6_BREAU</name>
<evidence type="ECO:0000313" key="2">
    <source>
        <dbReference type="Proteomes" id="UP000234300"/>
    </source>
</evidence>